<keyword evidence="3" id="KW-1185">Reference proteome</keyword>
<dbReference type="AlphaFoldDB" id="G0EFN5"/>
<feature type="region of interest" description="Disordered" evidence="1">
    <location>
        <begin position="82"/>
        <end position="105"/>
    </location>
</feature>
<gene>
    <name evidence="2" type="ordered locus">Pyrfu_0334</name>
</gene>
<dbReference type="InParanoid" id="G0EFN5"/>
<dbReference type="OrthoDB" id="371673at2157"/>
<protein>
    <submittedName>
        <fullName evidence="2">Uncharacterized protein</fullName>
    </submittedName>
</protein>
<dbReference type="STRING" id="694429.Pyrfu_0334"/>
<dbReference type="RefSeq" id="WP_014025883.1">
    <property type="nucleotide sequence ID" value="NC_015931.1"/>
</dbReference>
<organism evidence="2 3">
    <name type="scientific">Pyrolobus fumarii (strain DSM 11204 / 1A)</name>
    <dbReference type="NCBI Taxonomy" id="694429"/>
    <lineage>
        <taxon>Archaea</taxon>
        <taxon>Thermoproteota</taxon>
        <taxon>Thermoprotei</taxon>
        <taxon>Desulfurococcales</taxon>
        <taxon>Pyrodictiaceae</taxon>
        <taxon>Pyrolobus</taxon>
    </lineage>
</organism>
<feature type="compositionally biased region" description="Basic and acidic residues" evidence="1">
    <location>
        <begin position="82"/>
        <end position="93"/>
    </location>
</feature>
<dbReference type="InterPro" id="IPR045397">
    <property type="entry name" value="TumE-like"/>
</dbReference>
<dbReference type="Proteomes" id="UP000001037">
    <property type="component" value="Chromosome"/>
</dbReference>
<dbReference type="GeneID" id="11139978"/>
<dbReference type="HOGENOM" id="CLU_159819_0_0_2"/>
<dbReference type="KEGG" id="pfm:Pyrfu_0334"/>
<name>G0EFN5_PYRF1</name>
<proteinExistence type="predicted"/>
<evidence type="ECO:0000313" key="3">
    <source>
        <dbReference type="Proteomes" id="UP000001037"/>
    </source>
</evidence>
<accession>G0EFN5</accession>
<sequence length="133" mass="15375">MLAEYTRGVIEKLWRLSKLITYSSITMEVRSPTRLVLRGLIRFVDGSRLHFLEYLVSRGERVERIAYRFHYEDPHGNLRFRYDNAPHHPELPTHPHHKHLSDGSVVPAEEPSLPAILDEIRSLLAAELGDAEP</sequence>
<reference evidence="2 3" key="1">
    <citation type="journal article" date="2011" name="Stand. Genomic Sci.">
        <title>Complete genome sequence of the hyperthermophilic chemolithoautotroph Pyrolobus fumarii type strain (1A).</title>
        <authorList>
            <person name="Anderson I."/>
            <person name="Goker M."/>
            <person name="Nolan M."/>
            <person name="Lucas S."/>
            <person name="Hammon N."/>
            <person name="Deshpande S."/>
            <person name="Cheng J.F."/>
            <person name="Tapia R."/>
            <person name="Han C."/>
            <person name="Goodwin L."/>
            <person name="Pitluck S."/>
            <person name="Huntemann M."/>
            <person name="Liolios K."/>
            <person name="Ivanova N."/>
            <person name="Pagani I."/>
            <person name="Mavromatis K."/>
            <person name="Ovchinikova G."/>
            <person name="Pati A."/>
            <person name="Chen A."/>
            <person name="Palaniappan K."/>
            <person name="Land M."/>
            <person name="Hauser L."/>
            <person name="Brambilla E.M."/>
            <person name="Huber H."/>
            <person name="Yasawong M."/>
            <person name="Rohde M."/>
            <person name="Spring S."/>
            <person name="Abt B."/>
            <person name="Sikorski J."/>
            <person name="Wirth R."/>
            <person name="Detter J.C."/>
            <person name="Woyke T."/>
            <person name="Bristow J."/>
            <person name="Eisen J.A."/>
            <person name="Markowitz V."/>
            <person name="Hugenholtz P."/>
            <person name="Kyrpides N.C."/>
            <person name="Klenk H.P."/>
            <person name="Lapidus A."/>
        </authorList>
    </citation>
    <scope>NUCLEOTIDE SEQUENCE [LARGE SCALE GENOMIC DNA]</scope>
    <source>
        <strain evidence="3">DSM 11204 / 1A</strain>
    </source>
</reference>
<evidence type="ECO:0000256" key="1">
    <source>
        <dbReference type="SAM" id="MobiDB-lite"/>
    </source>
</evidence>
<evidence type="ECO:0000313" key="2">
    <source>
        <dbReference type="EMBL" id="AEM38206.1"/>
    </source>
</evidence>
<dbReference type="eggNOG" id="arCOG06398">
    <property type="taxonomic scope" value="Archaea"/>
</dbReference>
<dbReference type="Pfam" id="PF20126">
    <property type="entry name" value="TumE"/>
    <property type="match status" value="1"/>
</dbReference>
<dbReference type="EMBL" id="CP002838">
    <property type="protein sequence ID" value="AEM38206.1"/>
    <property type="molecule type" value="Genomic_DNA"/>
</dbReference>